<evidence type="ECO:0000313" key="3">
    <source>
        <dbReference type="Proteomes" id="UP001597380"/>
    </source>
</evidence>
<keyword evidence="3" id="KW-1185">Reference proteome</keyword>
<gene>
    <name evidence="2" type="ORF">ACFSJ3_08405</name>
</gene>
<evidence type="ECO:0000313" key="2">
    <source>
        <dbReference type="EMBL" id="MFD2096002.1"/>
    </source>
</evidence>
<accession>A0ABW4XM02</accession>
<organism evidence="2 3">
    <name type="scientific">Corallincola platygyrae</name>
    <dbReference type="NCBI Taxonomy" id="1193278"/>
    <lineage>
        <taxon>Bacteria</taxon>
        <taxon>Pseudomonadati</taxon>
        <taxon>Pseudomonadota</taxon>
        <taxon>Gammaproteobacteria</taxon>
        <taxon>Alteromonadales</taxon>
        <taxon>Psychromonadaceae</taxon>
        <taxon>Corallincola</taxon>
    </lineage>
</organism>
<keyword evidence="1" id="KW-1133">Transmembrane helix</keyword>
<feature type="transmembrane region" description="Helical" evidence="1">
    <location>
        <begin position="20"/>
        <end position="44"/>
    </location>
</feature>
<dbReference type="Proteomes" id="UP001597380">
    <property type="component" value="Unassembled WGS sequence"/>
</dbReference>
<dbReference type="EMBL" id="JBHUHT010000011">
    <property type="protein sequence ID" value="MFD2096002.1"/>
    <property type="molecule type" value="Genomic_DNA"/>
</dbReference>
<reference evidence="3" key="1">
    <citation type="journal article" date="2019" name="Int. J. Syst. Evol. Microbiol.">
        <title>The Global Catalogue of Microorganisms (GCM) 10K type strain sequencing project: providing services to taxonomists for standard genome sequencing and annotation.</title>
        <authorList>
            <consortium name="The Broad Institute Genomics Platform"/>
            <consortium name="The Broad Institute Genome Sequencing Center for Infectious Disease"/>
            <person name="Wu L."/>
            <person name="Ma J."/>
        </authorList>
    </citation>
    <scope>NUCLEOTIDE SEQUENCE [LARGE SCALE GENOMIC DNA]</scope>
    <source>
        <strain evidence="3">CGMCC 1.10992</strain>
    </source>
</reference>
<keyword evidence="1" id="KW-0812">Transmembrane</keyword>
<feature type="transmembrane region" description="Helical" evidence="1">
    <location>
        <begin position="65"/>
        <end position="98"/>
    </location>
</feature>
<protein>
    <submittedName>
        <fullName evidence="2">DUF4870 family protein</fullName>
    </submittedName>
</protein>
<dbReference type="RefSeq" id="WP_345340916.1">
    <property type="nucleotide sequence ID" value="NZ_BAABLI010000017.1"/>
</dbReference>
<evidence type="ECO:0000256" key="1">
    <source>
        <dbReference type="SAM" id="Phobius"/>
    </source>
</evidence>
<keyword evidence="1" id="KW-0472">Membrane</keyword>
<comment type="caution">
    <text evidence="2">The sequence shown here is derived from an EMBL/GenBank/DDBJ whole genome shotgun (WGS) entry which is preliminary data.</text>
</comment>
<sequence length="115" mass="12964">MSEVITPPEQNQEDLTIGHVVYGLFAASFLIGITGLVGVIIAHVKRGDVAADSVLASHFRWQIRTFWFGFLWGVLGVILTFVYIGILVLLANAVWFIYRIVRGWINLNDKKPMYV</sequence>
<proteinExistence type="predicted"/>
<name>A0ABW4XM02_9GAMM</name>